<sequence length="794" mass="90740">MQKKQQDLGNLKWIADFIWNIADDRLRDVYVRGKYRDVILPFTVLRRLDAVLESTKKAVLERKKFLDTHNIAEQDGALRMASGQAFYNTSQFTLTTLTSSGHGQRLRDNFIDYLDGFSPNVQDILAKFKFRDQIQTMVEADILGHLINDFLDAGVNLSPLPVKDSDGRIKLPALDNHGMGTVFEELIRRFNEENNEEAGEHFTPRDVVKLMAKLLFLPVADQIQSGTYLLYDGSCGTGGMLTVAEETLHELAASHDKEVSIHLFGQEINPETYAICKADLLLKGEGDDAENIVGGADKSTLSADQFRSREFDFMISNPPYGKSWKTDLERMGGKKEFSDPRFIVNHGDDPEFKLITRSSDGQLMFLVNKLQKMKHNTPLGSRIALVHNGSALFTGDAGQGESNIRRWVLENDWLEAIIALPLNIFYNTGIATYIWVLANKKPEHRRGKVQLIDASQWFLPLRRNLGKKNCELGDADIERIMKHYFDQPPADKEAAKATPESKWFDNADFGYWKITVERPLRLKSQLKRSSIESLRFATGDEELRNEIYGKYGDKLYTEFTKFKPEIELWLKGDDEDTEDESDDDNSKVTKKVVPEKRRKKLLDPSTWLRDKNILEIAKLAQQELGSDVFEDHNEFRLRFDSIMKAHNKKLSAAEKKIIYKAVSWRDETAPPVIAKRSKIKASEFFEQGYDGAYLETVGKDRFIVEYEADTDLRDTEQVPLKEPGGVEAFFMREVLPHAQDAWIAMDAIKIGYEISFARNFYKPTPLRTLEQIRQDILKLEAQTDGLLHKIIGAE</sequence>
<keyword evidence="6" id="KW-0680">Restriction system</keyword>
<evidence type="ECO:0000313" key="11">
    <source>
        <dbReference type="Proteomes" id="UP000077278"/>
    </source>
</evidence>
<dbReference type="EMBL" id="FKDD01000037">
    <property type="protein sequence ID" value="SAD41379.1"/>
    <property type="molecule type" value="Genomic_DNA"/>
</dbReference>
<dbReference type="EC" id="2.1.1.72" evidence="2"/>
<reference evidence="10 11" key="1">
    <citation type="submission" date="2016-03" db="EMBL/GenBank/DDBJ databases">
        <authorList>
            <consortium name="Pathogen Informatics"/>
        </authorList>
    </citation>
    <scope>NUCLEOTIDE SEQUENCE [LARGE SCALE GENOMIC DNA]</scope>
    <source>
        <strain evidence="11">e264</strain>
    </source>
</reference>
<evidence type="ECO:0000313" key="10">
    <source>
        <dbReference type="EMBL" id="SAD41379.1"/>
    </source>
</evidence>
<evidence type="ECO:0000256" key="7">
    <source>
        <dbReference type="ARBA" id="ARBA00047942"/>
    </source>
</evidence>
<dbReference type="GO" id="GO:0009307">
    <property type="term" value="P:DNA restriction-modification system"/>
    <property type="evidence" value="ECO:0007669"/>
    <property type="project" value="UniProtKB-KW"/>
</dbReference>
<feature type="domain" description="DNA methylase adenine-specific" evidence="8">
    <location>
        <begin position="176"/>
        <end position="497"/>
    </location>
</feature>
<dbReference type="GO" id="GO:0009007">
    <property type="term" value="F:site-specific DNA-methyltransferase (adenine-specific) activity"/>
    <property type="evidence" value="ECO:0007669"/>
    <property type="project" value="UniProtKB-EC"/>
</dbReference>
<dbReference type="InterPro" id="IPR003356">
    <property type="entry name" value="DNA_methylase_A-5"/>
</dbReference>
<organism evidence="10 11">
    <name type="scientific">Enterobacter roggenkampii</name>
    <dbReference type="NCBI Taxonomy" id="1812935"/>
    <lineage>
        <taxon>Bacteria</taxon>
        <taxon>Pseudomonadati</taxon>
        <taxon>Pseudomonadota</taxon>
        <taxon>Gammaproteobacteria</taxon>
        <taxon>Enterobacterales</taxon>
        <taxon>Enterobacteriaceae</taxon>
        <taxon>Enterobacter</taxon>
        <taxon>Enterobacter cloacae complex</taxon>
    </lineage>
</organism>
<dbReference type="PANTHER" id="PTHR42933">
    <property type="entry name" value="SLR6095 PROTEIN"/>
    <property type="match status" value="1"/>
</dbReference>
<evidence type="ECO:0000256" key="2">
    <source>
        <dbReference type="ARBA" id="ARBA00011900"/>
    </source>
</evidence>
<dbReference type="Gene3D" id="3.40.50.150">
    <property type="entry name" value="Vaccinia Virus protein VP39"/>
    <property type="match status" value="1"/>
</dbReference>
<accession>A0ABD7KPU8</accession>
<evidence type="ECO:0000256" key="6">
    <source>
        <dbReference type="ARBA" id="ARBA00022747"/>
    </source>
</evidence>
<evidence type="ECO:0000256" key="5">
    <source>
        <dbReference type="ARBA" id="ARBA00022691"/>
    </source>
</evidence>
<dbReference type="Pfam" id="PF02384">
    <property type="entry name" value="N6_Mtase"/>
    <property type="match status" value="1"/>
</dbReference>
<evidence type="ECO:0000256" key="3">
    <source>
        <dbReference type="ARBA" id="ARBA00022603"/>
    </source>
</evidence>
<comment type="similarity">
    <text evidence="1">Belongs to the N(4)/N(6)-methyltransferase family.</text>
</comment>
<keyword evidence="4 10" id="KW-0808">Transferase</keyword>
<dbReference type="PRINTS" id="PR00507">
    <property type="entry name" value="N12N6MTFRASE"/>
</dbReference>
<dbReference type="Proteomes" id="UP000077278">
    <property type="component" value="Unassembled WGS sequence"/>
</dbReference>
<comment type="caution">
    <text evidence="10">The sequence shown here is derived from an EMBL/GenBank/DDBJ whole genome shotgun (WGS) entry which is preliminary data.</text>
</comment>
<gene>
    <name evidence="10" type="ORF">SAMEA2273136_04760</name>
</gene>
<dbReference type="GO" id="GO:0032259">
    <property type="term" value="P:methylation"/>
    <property type="evidence" value="ECO:0007669"/>
    <property type="project" value="UniProtKB-KW"/>
</dbReference>
<evidence type="ECO:0000259" key="8">
    <source>
        <dbReference type="Pfam" id="PF02384"/>
    </source>
</evidence>
<dbReference type="AlphaFoldDB" id="A0ABD7KPU8"/>
<proteinExistence type="inferred from homology"/>
<evidence type="ECO:0000256" key="1">
    <source>
        <dbReference type="ARBA" id="ARBA00006594"/>
    </source>
</evidence>
<evidence type="ECO:0000256" key="4">
    <source>
        <dbReference type="ARBA" id="ARBA00022679"/>
    </source>
</evidence>
<protein>
    <recommendedName>
        <fullName evidence="2">site-specific DNA-methyltransferase (adenine-specific)</fullName>
        <ecNumber evidence="2">2.1.1.72</ecNumber>
    </recommendedName>
</protein>
<dbReference type="InterPro" id="IPR029063">
    <property type="entry name" value="SAM-dependent_MTases_sf"/>
</dbReference>
<keyword evidence="3 10" id="KW-0489">Methyltransferase</keyword>
<dbReference type="InterPro" id="IPR051537">
    <property type="entry name" value="DNA_Adenine_Mtase"/>
</dbReference>
<dbReference type="PROSITE" id="PS00092">
    <property type="entry name" value="N6_MTASE"/>
    <property type="match status" value="1"/>
</dbReference>
<feature type="domain" description="N6 adenine-specific DNA methyltransferase N-terminal" evidence="9">
    <location>
        <begin position="14"/>
        <end position="150"/>
    </location>
</feature>
<dbReference type="RefSeq" id="WP_063922496.1">
    <property type="nucleotide sequence ID" value="NZ_FKDD01000037.1"/>
</dbReference>
<dbReference type="InterPro" id="IPR002052">
    <property type="entry name" value="DNA_methylase_N6_adenine_CS"/>
</dbReference>
<keyword evidence="5" id="KW-0949">S-adenosyl-L-methionine</keyword>
<comment type="catalytic activity">
    <reaction evidence="7">
        <text>a 2'-deoxyadenosine in DNA + S-adenosyl-L-methionine = an N(6)-methyl-2'-deoxyadenosine in DNA + S-adenosyl-L-homocysteine + H(+)</text>
        <dbReference type="Rhea" id="RHEA:15197"/>
        <dbReference type="Rhea" id="RHEA-COMP:12418"/>
        <dbReference type="Rhea" id="RHEA-COMP:12419"/>
        <dbReference type="ChEBI" id="CHEBI:15378"/>
        <dbReference type="ChEBI" id="CHEBI:57856"/>
        <dbReference type="ChEBI" id="CHEBI:59789"/>
        <dbReference type="ChEBI" id="CHEBI:90615"/>
        <dbReference type="ChEBI" id="CHEBI:90616"/>
        <dbReference type="EC" id="2.1.1.72"/>
    </reaction>
</comment>
<dbReference type="Pfam" id="PF12161">
    <property type="entry name" value="HsdM_N"/>
    <property type="match status" value="1"/>
</dbReference>
<dbReference type="SUPFAM" id="SSF53335">
    <property type="entry name" value="S-adenosyl-L-methionine-dependent methyltransferases"/>
    <property type="match status" value="1"/>
</dbReference>
<dbReference type="InterPro" id="IPR022749">
    <property type="entry name" value="D12N6_MeTrfase_N"/>
</dbReference>
<name>A0ABD7KPU8_9ENTR</name>
<evidence type="ECO:0000259" key="9">
    <source>
        <dbReference type="Pfam" id="PF12161"/>
    </source>
</evidence>
<dbReference type="PANTHER" id="PTHR42933:SF3">
    <property type="entry name" value="TYPE I RESTRICTION ENZYME MJAVIII METHYLASE SUBUNIT"/>
    <property type="match status" value="1"/>
</dbReference>